<sequence length="78" mass="9193">MKKGVKIISEISIILFAVSLIVSRFNESIEWNSNGLRNVLVIIYLITSLYYSKMEIKDKNREIQELKLKLKQSKKEIY</sequence>
<keyword evidence="3" id="KW-1185">Reference proteome</keyword>
<dbReference type="RefSeq" id="WP_331808222.1">
    <property type="nucleotide sequence ID" value="NZ_JAZHOU010000001.1"/>
</dbReference>
<protein>
    <submittedName>
        <fullName evidence="2">Uncharacterized protein</fullName>
    </submittedName>
</protein>
<proteinExistence type="predicted"/>
<evidence type="ECO:0000256" key="1">
    <source>
        <dbReference type="SAM" id="Phobius"/>
    </source>
</evidence>
<dbReference type="Proteomes" id="UP001356704">
    <property type="component" value="Unassembled WGS sequence"/>
</dbReference>
<accession>A0ABU7W2L2</accession>
<keyword evidence="1" id="KW-0812">Transmembrane</keyword>
<reference evidence="2 3" key="1">
    <citation type="submission" date="2024-02" db="EMBL/GenBank/DDBJ databases">
        <title>Winogradskyella poriferorum JCM 12885.</title>
        <authorList>
            <person name="Zhang D.-F."/>
            <person name="Fu Z.-Y."/>
        </authorList>
    </citation>
    <scope>NUCLEOTIDE SEQUENCE [LARGE SCALE GENOMIC DNA]</scope>
    <source>
        <strain evidence="2 3">JCM 12885</strain>
    </source>
</reference>
<gene>
    <name evidence="2" type="ORF">V1468_00050</name>
</gene>
<organism evidence="2 3">
    <name type="scientific">Winogradskyella poriferorum</name>
    <dbReference type="NCBI Taxonomy" id="307627"/>
    <lineage>
        <taxon>Bacteria</taxon>
        <taxon>Pseudomonadati</taxon>
        <taxon>Bacteroidota</taxon>
        <taxon>Flavobacteriia</taxon>
        <taxon>Flavobacteriales</taxon>
        <taxon>Flavobacteriaceae</taxon>
        <taxon>Winogradskyella</taxon>
    </lineage>
</organism>
<feature type="transmembrane region" description="Helical" evidence="1">
    <location>
        <begin position="35"/>
        <end position="52"/>
    </location>
</feature>
<evidence type="ECO:0000313" key="3">
    <source>
        <dbReference type="Proteomes" id="UP001356704"/>
    </source>
</evidence>
<feature type="transmembrane region" description="Helical" evidence="1">
    <location>
        <begin position="7"/>
        <end position="23"/>
    </location>
</feature>
<keyword evidence="1" id="KW-0472">Membrane</keyword>
<name>A0ABU7W2L2_9FLAO</name>
<keyword evidence="1" id="KW-1133">Transmembrane helix</keyword>
<comment type="caution">
    <text evidence="2">The sequence shown here is derived from an EMBL/GenBank/DDBJ whole genome shotgun (WGS) entry which is preliminary data.</text>
</comment>
<dbReference type="EMBL" id="JAZHOU010000001">
    <property type="protein sequence ID" value="MEF3077379.1"/>
    <property type="molecule type" value="Genomic_DNA"/>
</dbReference>
<evidence type="ECO:0000313" key="2">
    <source>
        <dbReference type="EMBL" id="MEF3077379.1"/>
    </source>
</evidence>